<name>A0A418W3F5_9PROT</name>
<gene>
    <name evidence="2" type="ORF">D3877_08600</name>
</gene>
<proteinExistence type="predicted"/>
<feature type="domain" description="Trypsin-co-occurring" evidence="1">
    <location>
        <begin position="4"/>
        <end position="80"/>
    </location>
</feature>
<evidence type="ECO:0000313" key="2">
    <source>
        <dbReference type="EMBL" id="RJF84565.1"/>
    </source>
</evidence>
<dbReference type="RefSeq" id="WP_119830213.1">
    <property type="nucleotide sequence ID" value="NZ_QYUL01000001.1"/>
</dbReference>
<sequence length="102" mass="10594">MAKIGLAHAIKSLRAELAEAITQGDGEDLRFKVEAIDLELAVACEVGSNGDLSFQVLGLGGKLGGKVGGTTTHRVKLSLKVADRAGALSDTFVSNDVDRCPE</sequence>
<dbReference type="AlphaFoldDB" id="A0A418W3F5"/>
<dbReference type="OrthoDB" id="4566193at2"/>
<dbReference type="Proteomes" id="UP000283458">
    <property type="component" value="Unassembled WGS sequence"/>
</dbReference>
<organism evidence="2 3">
    <name type="scientific">Azospirillum cavernae</name>
    <dbReference type="NCBI Taxonomy" id="2320860"/>
    <lineage>
        <taxon>Bacteria</taxon>
        <taxon>Pseudomonadati</taxon>
        <taxon>Pseudomonadota</taxon>
        <taxon>Alphaproteobacteria</taxon>
        <taxon>Rhodospirillales</taxon>
        <taxon>Azospirillaceae</taxon>
        <taxon>Azospirillum</taxon>
    </lineage>
</organism>
<dbReference type="EMBL" id="QYUL01000001">
    <property type="protein sequence ID" value="RJF84565.1"/>
    <property type="molecule type" value="Genomic_DNA"/>
</dbReference>
<dbReference type="InterPro" id="IPR045608">
    <property type="entry name" value="Trypco2"/>
</dbReference>
<evidence type="ECO:0000259" key="1">
    <source>
        <dbReference type="Pfam" id="PF19631"/>
    </source>
</evidence>
<accession>A0A418W3F5</accession>
<dbReference type="Pfam" id="PF19631">
    <property type="entry name" value="Trypco2"/>
    <property type="match status" value="1"/>
</dbReference>
<reference evidence="2 3" key="1">
    <citation type="submission" date="2018-09" db="EMBL/GenBank/DDBJ databases">
        <authorList>
            <person name="Zhu H."/>
        </authorList>
    </citation>
    <scope>NUCLEOTIDE SEQUENCE [LARGE SCALE GENOMIC DNA]</scope>
    <source>
        <strain evidence="2 3">K2W22B-5</strain>
    </source>
</reference>
<comment type="caution">
    <text evidence="2">The sequence shown here is derived from an EMBL/GenBank/DDBJ whole genome shotgun (WGS) entry which is preliminary data.</text>
</comment>
<evidence type="ECO:0000313" key="3">
    <source>
        <dbReference type="Proteomes" id="UP000283458"/>
    </source>
</evidence>
<keyword evidence="3" id="KW-1185">Reference proteome</keyword>
<protein>
    <recommendedName>
        <fullName evidence="1">Trypsin-co-occurring domain-containing protein</fullName>
    </recommendedName>
</protein>